<dbReference type="Gene3D" id="3.40.50.2300">
    <property type="match status" value="1"/>
</dbReference>
<proteinExistence type="predicted"/>
<keyword evidence="9" id="KW-0418">Kinase</keyword>
<dbReference type="EC" id="2.7.13.3" evidence="2"/>
<dbReference type="InterPro" id="IPR005467">
    <property type="entry name" value="His_kinase_dom"/>
</dbReference>
<evidence type="ECO:0000256" key="6">
    <source>
        <dbReference type="SAM" id="MobiDB-lite"/>
    </source>
</evidence>
<dbReference type="PROSITE" id="PS50110">
    <property type="entry name" value="RESPONSE_REGULATORY"/>
    <property type="match status" value="1"/>
</dbReference>
<evidence type="ECO:0000259" key="7">
    <source>
        <dbReference type="PROSITE" id="PS50109"/>
    </source>
</evidence>
<dbReference type="Gene3D" id="1.10.287.130">
    <property type="match status" value="1"/>
</dbReference>
<dbReference type="InterPro" id="IPR001789">
    <property type="entry name" value="Sig_transdc_resp-reg_receiver"/>
</dbReference>
<evidence type="ECO:0000259" key="8">
    <source>
        <dbReference type="PROSITE" id="PS50110"/>
    </source>
</evidence>
<accession>A0A1G7QMZ6</accession>
<protein>
    <recommendedName>
        <fullName evidence="2">histidine kinase</fullName>
        <ecNumber evidence="2">2.7.13.3</ecNumber>
    </recommendedName>
</protein>
<dbReference type="CDD" id="cd17546">
    <property type="entry name" value="REC_hyHK_CKI1_RcsC-like"/>
    <property type="match status" value="1"/>
</dbReference>
<organism evidence="9 10">
    <name type="scientific">Celeribacter baekdonensis</name>
    <dbReference type="NCBI Taxonomy" id="875171"/>
    <lineage>
        <taxon>Bacteria</taxon>
        <taxon>Pseudomonadati</taxon>
        <taxon>Pseudomonadota</taxon>
        <taxon>Alphaproteobacteria</taxon>
        <taxon>Rhodobacterales</taxon>
        <taxon>Roseobacteraceae</taxon>
        <taxon>Celeribacter</taxon>
    </lineage>
</organism>
<dbReference type="PANTHER" id="PTHR45339">
    <property type="entry name" value="HYBRID SIGNAL TRANSDUCTION HISTIDINE KINASE J"/>
    <property type="match status" value="1"/>
</dbReference>
<dbReference type="InterPro" id="IPR036097">
    <property type="entry name" value="HisK_dim/P_sf"/>
</dbReference>
<dbReference type="PANTHER" id="PTHR45339:SF1">
    <property type="entry name" value="HYBRID SIGNAL TRANSDUCTION HISTIDINE KINASE J"/>
    <property type="match status" value="1"/>
</dbReference>
<keyword evidence="3 5" id="KW-0597">Phosphoprotein</keyword>
<evidence type="ECO:0000256" key="3">
    <source>
        <dbReference type="ARBA" id="ARBA00022553"/>
    </source>
</evidence>
<dbReference type="Proteomes" id="UP000182284">
    <property type="component" value="Unassembled WGS sequence"/>
</dbReference>
<dbReference type="InterPro" id="IPR011006">
    <property type="entry name" value="CheY-like_superfamily"/>
</dbReference>
<feature type="region of interest" description="Disordered" evidence="6">
    <location>
        <begin position="536"/>
        <end position="555"/>
    </location>
</feature>
<dbReference type="SUPFAM" id="SSF47384">
    <property type="entry name" value="Homodimeric domain of signal transducing histidine kinase"/>
    <property type="match status" value="1"/>
</dbReference>
<feature type="domain" description="Response regulatory" evidence="8">
    <location>
        <begin position="409"/>
        <end position="530"/>
    </location>
</feature>
<reference evidence="9 10" key="1">
    <citation type="submission" date="2016-10" db="EMBL/GenBank/DDBJ databases">
        <authorList>
            <person name="de Groot N.N."/>
        </authorList>
    </citation>
    <scope>NUCLEOTIDE SEQUENCE [LARGE SCALE GENOMIC DNA]</scope>
    <source>
        <strain evidence="9 10">DSM 27375</strain>
    </source>
</reference>
<evidence type="ECO:0000256" key="1">
    <source>
        <dbReference type="ARBA" id="ARBA00000085"/>
    </source>
</evidence>
<evidence type="ECO:0000256" key="2">
    <source>
        <dbReference type="ARBA" id="ARBA00012438"/>
    </source>
</evidence>
<dbReference type="EMBL" id="FNBL01000010">
    <property type="protein sequence ID" value="SDF99882.1"/>
    <property type="molecule type" value="Genomic_DNA"/>
</dbReference>
<dbReference type="InterPro" id="IPR003594">
    <property type="entry name" value="HATPase_dom"/>
</dbReference>
<dbReference type="AlphaFoldDB" id="A0A1G7QMZ6"/>
<feature type="region of interest" description="Disordered" evidence="6">
    <location>
        <begin position="1"/>
        <end position="20"/>
    </location>
</feature>
<dbReference type="PROSITE" id="PS50109">
    <property type="entry name" value="HIS_KIN"/>
    <property type="match status" value="1"/>
</dbReference>
<evidence type="ECO:0000313" key="10">
    <source>
        <dbReference type="Proteomes" id="UP000182284"/>
    </source>
</evidence>
<dbReference type="SMART" id="SM00387">
    <property type="entry name" value="HATPase_c"/>
    <property type="match status" value="1"/>
</dbReference>
<sequence length="659" mass="70844">MKETSESPSKAASTSSETAGTAMRTIIHTIARLIATDRRPSVLASESGKILLANTAAQRLHLDQPGIHDALDWPALCVQAQRAGSTAASLSLGSAELEGEVVHVSLCVGEGYLLRLSENDHEATWLRNRARAATLMRVAHDLRTPIQSLLATADNVLNENAHKTAADKAVARQELHNSAELALDHISNILGVIRGEQSVTGLQPDETFNITEELRTLLTMIAPIARKQSVDLKLWLDPHDDIWVHGPVRFVRALFQNMIDNSVKYGGGAVEIGLSCQPLPSPTDEIDRLMITLTVSDLGGGLPPEQKARLFEALGQTEARQPATTSTTANTRPSAGMNVLAHALRQLGGKIDVADRYAEAGSRQDTEHRPVIGTTMRATVTLQKSEQPDRMQTAATLQDLSDAPLTGISVILVEDSPSSRDWIRHILESAGAQVWATGNGVEALSLLERPEIAHTLDLILTDMTLPYMSGIEFAQRVRQQGQTHWNGPIVALTAHVADSILKACSKVGIVQVLEKPIQPAELRNALLRILSARSDNDAPHQTAPAPQDASQTTDGPLKARIVDDLLSQLGRAGAISFMQRAHSEAVSVLSNLQQDGVGPDTGRMLHAATGACSLTGLGELESCLRAMERAFDDGAPLSPCEERLKVALTRTKDAIDALN</sequence>
<comment type="catalytic activity">
    <reaction evidence="1">
        <text>ATP + protein L-histidine = ADP + protein N-phospho-L-histidine.</text>
        <dbReference type="EC" id="2.7.13.3"/>
    </reaction>
</comment>
<dbReference type="OrthoDB" id="5292887at2"/>
<keyword evidence="4" id="KW-0902">Two-component regulatory system</keyword>
<feature type="domain" description="Histidine kinase" evidence="7">
    <location>
        <begin position="137"/>
        <end position="384"/>
    </location>
</feature>
<gene>
    <name evidence="9" type="ORF">SAMN04488117_1103</name>
</gene>
<dbReference type="SUPFAM" id="SSF55874">
    <property type="entry name" value="ATPase domain of HSP90 chaperone/DNA topoisomerase II/histidine kinase"/>
    <property type="match status" value="1"/>
</dbReference>
<evidence type="ECO:0000313" key="9">
    <source>
        <dbReference type="EMBL" id="SDF99882.1"/>
    </source>
</evidence>
<dbReference type="GO" id="GO:0000155">
    <property type="term" value="F:phosphorelay sensor kinase activity"/>
    <property type="evidence" value="ECO:0007669"/>
    <property type="project" value="InterPro"/>
</dbReference>
<dbReference type="InterPro" id="IPR003661">
    <property type="entry name" value="HisK_dim/P_dom"/>
</dbReference>
<dbReference type="Gene3D" id="3.30.565.10">
    <property type="entry name" value="Histidine kinase-like ATPase, C-terminal domain"/>
    <property type="match status" value="1"/>
</dbReference>
<evidence type="ECO:0000256" key="5">
    <source>
        <dbReference type="PROSITE-ProRule" id="PRU00169"/>
    </source>
</evidence>
<dbReference type="SMART" id="SM00448">
    <property type="entry name" value="REC"/>
    <property type="match status" value="1"/>
</dbReference>
<dbReference type="Pfam" id="PF02518">
    <property type="entry name" value="HATPase_c"/>
    <property type="match status" value="1"/>
</dbReference>
<name>A0A1G7QMZ6_9RHOB</name>
<dbReference type="SUPFAM" id="SSF52172">
    <property type="entry name" value="CheY-like"/>
    <property type="match status" value="1"/>
</dbReference>
<evidence type="ECO:0000256" key="4">
    <source>
        <dbReference type="ARBA" id="ARBA00023012"/>
    </source>
</evidence>
<keyword evidence="9" id="KW-0808">Transferase</keyword>
<feature type="modified residue" description="4-aspartylphosphate" evidence="5">
    <location>
        <position position="462"/>
    </location>
</feature>
<dbReference type="CDD" id="cd00082">
    <property type="entry name" value="HisKA"/>
    <property type="match status" value="1"/>
</dbReference>
<dbReference type="Pfam" id="PF00072">
    <property type="entry name" value="Response_reg"/>
    <property type="match status" value="1"/>
</dbReference>
<dbReference type="InterPro" id="IPR036890">
    <property type="entry name" value="HATPase_C_sf"/>
</dbReference>